<dbReference type="Pfam" id="PF00521">
    <property type="entry name" value="DNA_topoisoIV"/>
    <property type="match status" value="1"/>
</dbReference>
<feature type="active site" description="O-(5'-phospho-DNA)-tyrosine intermediate" evidence="2">
    <location>
        <position position="125"/>
    </location>
</feature>
<dbReference type="InterPro" id="IPR050634">
    <property type="entry name" value="DNA_Topoisomerase_II"/>
</dbReference>
<reference evidence="4 5" key="1">
    <citation type="submission" date="2017-06" db="EMBL/GenBank/DDBJ databases">
        <title>The isolation and characterization of 16 novel Shigella-infecting phages from the environment.</title>
        <authorList>
            <person name="Doore S.M."/>
            <person name="Schrad J.R."/>
            <person name="Dover J.A."/>
            <person name="Parent K.N."/>
        </authorList>
    </citation>
    <scope>NUCLEOTIDE SEQUENCE [LARGE SCALE GENOMIC DNA]</scope>
</reference>
<evidence type="ECO:0000256" key="1">
    <source>
        <dbReference type="ARBA" id="ARBA00023125"/>
    </source>
</evidence>
<evidence type="ECO:0000259" key="3">
    <source>
        <dbReference type="PROSITE" id="PS52040"/>
    </source>
</evidence>
<dbReference type="GO" id="GO:0003677">
    <property type="term" value="F:DNA binding"/>
    <property type="evidence" value="ECO:0007669"/>
    <property type="project" value="UniProtKB-UniRule"/>
</dbReference>
<dbReference type="Gene3D" id="3.90.199.10">
    <property type="entry name" value="Topoisomerase II, domain 5"/>
    <property type="match status" value="1"/>
</dbReference>
<dbReference type="PROSITE" id="PS52040">
    <property type="entry name" value="TOPO_IIA"/>
    <property type="match status" value="1"/>
</dbReference>
<dbReference type="PANTHER" id="PTHR10169">
    <property type="entry name" value="DNA TOPOISOMERASE/GYRASE"/>
    <property type="match status" value="1"/>
</dbReference>
<gene>
    <name evidence="4" type="ORF">Sf20_gp137</name>
</gene>
<comment type="catalytic activity">
    <reaction evidence="2">
        <text>ATP-dependent breakage, passage and rejoining of double-stranded DNA.</text>
        <dbReference type="EC" id="5.6.2.2"/>
    </reaction>
</comment>
<keyword evidence="1 2" id="KW-0238">DNA-binding</keyword>
<dbReference type="SUPFAM" id="SSF56719">
    <property type="entry name" value="Type II DNA topoisomerase"/>
    <property type="match status" value="1"/>
</dbReference>
<keyword evidence="2" id="KW-0413">Isomerase</keyword>
<dbReference type="InterPro" id="IPR013757">
    <property type="entry name" value="Topo_IIA_A_a_sf"/>
</dbReference>
<dbReference type="GO" id="GO:0003918">
    <property type="term" value="F:DNA topoisomerase type II (double strand cut, ATP-hydrolyzing) activity"/>
    <property type="evidence" value="ECO:0007669"/>
    <property type="project" value="UniProtKB-EC"/>
</dbReference>
<dbReference type="PANTHER" id="PTHR10169:SF49">
    <property type="entry name" value="DNA TOPOISOMERASE 2, MITOCHONDRIAL"/>
    <property type="match status" value="1"/>
</dbReference>
<evidence type="ECO:0000256" key="2">
    <source>
        <dbReference type="PROSITE-ProRule" id="PRU01384"/>
    </source>
</evidence>
<dbReference type="SMART" id="SM00434">
    <property type="entry name" value="TOP4c"/>
    <property type="match status" value="1"/>
</dbReference>
<organism evidence="4 5">
    <name type="scientific">Shigella phage Sf20</name>
    <dbReference type="NCBI Taxonomy" id="2024307"/>
    <lineage>
        <taxon>Viruses</taxon>
        <taxon>Duplodnaviria</taxon>
        <taxon>Heunggongvirae</taxon>
        <taxon>Uroviricota</taxon>
        <taxon>Caudoviricetes</taxon>
        <taxon>Pantevenvirales</taxon>
        <taxon>Straboviridae</taxon>
        <taxon>Krischvirus</taxon>
        <taxon>Krischvirus RB49</taxon>
    </lineage>
</organism>
<dbReference type="Proteomes" id="UP000240841">
    <property type="component" value="Segment"/>
</dbReference>
<keyword evidence="2" id="KW-0799">Topoisomerase</keyword>
<dbReference type="Gene3D" id="3.30.1360.40">
    <property type="match status" value="1"/>
</dbReference>
<accession>A0A2K9VNL2</accession>
<name>A0A2K9VNL2_9CAUD</name>
<evidence type="ECO:0000313" key="5">
    <source>
        <dbReference type="Proteomes" id="UP000240841"/>
    </source>
</evidence>
<dbReference type="GO" id="GO:0005524">
    <property type="term" value="F:ATP binding"/>
    <property type="evidence" value="ECO:0007669"/>
    <property type="project" value="InterPro"/>
</dbReference>
<evidence type="ECO:0000313" key="4">
    <source>
        <dbReference type="EMBL" id="AUV63956.1"/>
    </source>
</evidence>
<dbReference type="EMBL" id="MF327006">
    <property type="protein sequence ID" value="AUV63956.1"/>
    <property type="molecule type" value="Genomic_DNA"/>
</dbReference>
<proteinExistence type="predicted"/>
<sequence length="454" mass="51859">MDKISQIVNTFTYRSLESIVHNEAKEYAIYSAEERGIPQLVDGLKPVQRFVMECALQKSKGDRKKFRKMADIGSGVAELGYHHGETNAVEAGSLMANTWSNNTPLLDGQGNFGSRLVQKAGAARYIFARVHENFFKIYKDMNCAPKHEDLEHIPPAFYLPVVPMVLANGISGIATGYKTDILPHSLESLIECTELALAGKLDKEPSVQFPKFTGKVIPRDDRDGVILEGTYELNGKTKLTISEVPYKFDREEYVAVLDALEEKDLIVSYNDRCSKDGFRFEVTLKRDYFKSEDESARHEQIMKDFKLTQLVAQNIVVVNERGLVEVFEKASDLIRRFVEIRLGYVDKRIELMQAETLEAYNYAMAKAEFIDLVIKGEIELQGKKKAEVMQSINGHEKLRPYADKLVSMPLYSVTQEEYDRLVKDADKHHSEYEYWTKTTAMKEYKKDLKELKKG</sequence>
<dbReference type="GO" id="GO:0006265">
    <property type="term" value="P:DNA topological change"/>
    <property type="evidence" value="ECO:0007669"/>
    <property type="project" value="UniProtKB-UniRule"/>
</dbReference>
<dbReference type="InterPro" id="IPR013758">
    <property type="entry name" value="Topo_IIA_A/C_ab"/>
</dbReference>
<dbReference type="GO" id="GO:0000819">
    <property type="term" value="P:sister chromatid segregation"/>
    <property type="evidence" value="ECO:0007669"/>
    <property type="project" value="TreeGrafter"/>
</dbReference>
<dbReference type="InterPro" id="IPR013760">
    <property type="entry name" value="Topo_IIA-like_dom_sf"/>
</dbReference>
<protein>
    <submittedName>
        <fullName evidence="4">DNA gyrase, gyrA subunit</fullName>
    </submittedName>
</protein>
<feature type="domain" description="Topo IIA-type catalytic" evidence="3">
    <location>
        <begin position="37"/>
        <end position="448"/>
    </location>
</feature>
<dbReference type="Gene3D" id="1.10.268.10">
    <property type="entry name" value="Topoisomerase, domain 3"/>
    <property type="match status" value="1"/>
</dbReference>
<dbReference type="InterPro" id="IPR002205">
    <property type="entry name" value="Topo_IIA_dom_A"/>
</dbReference>